<evidence type="ECO:0000313" key="2">
    <source>
        <dbReference type="EMBL" id="AAC45262.1"/>
    </source>
</evidence>
<dbReference type="EMBL" id="CP000610">
    <property type="protein sequence ID" value="ABO36134.1"/>
    <property type="molecule type" value="Genomic_DNA"/>
</dbReference>
<dbReference type="eggNOG" id="arCOG06595">
    <property type="taxonomic scope" value="Archaea"/>
</dbReference>
<dbReference type="HOGENOM" id="CLU_1465108_0_0_2"/>
<proteinExistence type="predicted"/>
<dbReference type="EMBL" id="U47023">
    <property type="protein sequence ID" value="AAC45262.1"/>
    <property type="molecule type" value="Genomic_DNA"/>
</dbReference>
<dbReference type="GeneID" id="60420035"/>
<accession>A4G100</accession>
<reference evidence="3 4" key="2">
    <citation type="submission" date="2007-03" db="EMBL/GenBank/DDBJ databases">
        <title>Complete sequence of plasmid pMMC501 of Methanococcus maripaludis C5.</title>
        <authorList>
            <consortium name="US DOE Joint Genome Institute"/>
            <person name="Copeland A."/>
            <person name="Lucas S."/>
            <person name="Lapidus A."/>
            <person name="Barry K."/>
            <person name="Glavina del Rio T."/>
            <person name="Dalin E."/>
            <person name="Tice H."/>
            <person name="Pitluck S."/>
            <person name="Chertkov O."/>
            <person name="Brettin T."/>
            <person name="Bruce D."/>
            <person name="Han C."/>
            <person name="Detter J.C."/>
            <person name="Schmutz J."/>
            <person name="Larimer F."/>
            <person name="Land M."/>
            <person name="Hauser L."/>
            <person name="Kyrpides N."/>
            <person name="Mikhailova N."/>
            <person name="Sieprawska-Lupa M."/>
            <person name="Whitman W.B."/>
            <person name="Richardson P."/>
        </authorList>
    </citation>
    <scope>NUCLEOTIDE SEQUENCE [LARGE SCALE GENOMIC DNA]</scope>
    <source>
        <strain evidence="3">C5</strain>
        <strain evidence="4">C5 / ATCC BAA-1333</strain>
        <strain>pMMC501</strain>
        <plasmid evidence="4">Plasmid pMMC501</plasmid>
        <plasmid evidence="3">pMMC501</plasmid>
    </source>
</reference>
<protein>
    <submittedName>
        <fullName evidence="2">Uncharacterized protein</fullName>
    </submittedName>
</protein>
<evidence type="ECO:0000313" key="4">
    <source>
        <dbReference type="Proteomes" id="UP000000253"/>
    </source>
</evidence>
<keyword evidence="2" id="KW-0614">Plasmid</keyword>
<dbReference type="RefSeq" id="WP_010890237.1">
    <property type="nucleotide sequence ID" value="NC_001811.1"/>
</dbReference>
<evidence type="ECO:0000256" key="1">
    <source>
        <dbReference type="SAM" id="MobiDB-lite"/>
    </source>
</evidence>
<dbReference type="KEGG" id="mmq:MmarC5_1843"/>
<accession>O06112</accession>
<reference evidence="2" key="1">
    <citation type="journal article" date="1997" name="J. Bacteriol.">
        <title>Characterization of pURB500 from the archaeon Methanococcus maripaludis and construction of a shuttle vector.</title>
        <authorList>
            <person name="Tumbula D.L."/>
            <person name="Bowen T.L."/>
            <person name="Whitman W.B."/>
        </authorList>
    </citation>
    <scope>NUCLEOTIDE SEQUENCE</scope>
    <source>
        <strain evidence="2">C5</strain>
        <plasmid evidence="2">pURB500</plasmid>
    </source>
</reference>
<geneLocation type="plasmid" evidence="3 4">
    <name>pMMC501</name>
</geneLocation>
<gene>
    <name evidence="3" type="ordered locus">MmarC5_1843</name>
</gene>
<name>O06112_METM5</name>
<sequence>MVYKICPKCYSIVRVFDRDFINGVIRPVKVPECCGFFLTPYIYKSAECSNIQKLKTTAGALAKMMKLNEEQKAQFFKNIIEFKRMYNAQKDYKILELALNSLDIKTLYSLPELIESPFKSRKVLPKETKPAQKEQKPEVKKPIKKEEPKLIKKDSPEYIKYRLGMINGNSLNDSEKINWNKIKV</sequence>
<geneLocation type="plasmid" evidence="2">
    <name>pURB500</name>
</geneLocation>
<feature type="region of interest" description="Disordered" evidence="1">
    <location>
        <begin position="124"/>
        <end position="148"/>
    </location>
</feature>
<organism evidence="2">
    <name type="scientific">Methanococcus maripaludis (strain C5 / ATCC BAA-1333)</name>
    <dbReference type="NCBI Taxonomy" id="402880"/>
    <lineage>
        <taxon>Archaea</taxon>
        <taxon>Methanobacteriati</taxon>
        <taxon>Methanobacteriota</taxon>
        <taxon>Methanomada group</taxon>
        <taxon>Methanococci</taxon>
        <taxon>Methanococcales</taxon>
        <taxon>Methanococcaceae</taxon>
        <taxon>Methanococcus</taxon>
    </lineage>
</organism>
<dbReference type="AlphaFoldDB" id="O06112"/>
<dbReference type="Proteomes" id="UP000000253">
    <property type="component" value="Plasmid pMMC501"/>
</dbReference>
<evidence type="ECO:0000313" key="3">
    <source>
        <dbReference type="EMBL" id="ABO36134.1"/>
    </source>
</evidence>